<comment type="caution">
    <text evidence="2">The sequence shown here is derived from an EMBL/GenBank/DDBJ whole genome shotgun (WGS) entry which is preliminary data.</text>
</comment>
<dbReference type="Pfam" id="PF12006">
    <property type="entry name" value="DUF3500"/>
    <property type="match status" value="1"/>
</dbReference>
<proteinExistence type="predicted"/>
<organism evidence="2 3">
    <name type="scientific">Spirosoma arboris</name>
    <dbReference type="NCBI Taxonomy" id="2682092"/>
    <lineage>
        <taxon>Bacteria</taxon>
        <taxon>Pseudomonadati</taxon>
        <taxon>Bacteroidota</taxon>
        <taxon>Cytophagia</taxon>
        <taxon>Cytophagales</taxon>
        <taxon>Cytophagaceae</taxon>
        <taxon>Spirosoma</taxon>
    </lineage>
</organism>
<dbReference type="PANTHER" id="PTHR37489">
    <property type="entry name" value="DUF3500 DOMAIN-CONTAINING PROTEIN"/>
    <property type="match status" value="1"/>
</dbReference>
<protein>
    <submittedName>
        <fullName evidence="2">DUF3500 domain-containing protein</fullName>
    </submittedName>
</protein>
<keyword evidence="3" id="KW-1185">Reference proteome</keyword>
<gene>
    <name evidence="2" type="ORF">GO755_26755</name>
</gene>
<dbReference type="RefSeq" id="WP_157588384.1">
    <property type="nucleotide sequence ID" value="NZ_WPIN01000012.1"/>
</dbReference>
<evidence type="ECO:0000256" key="1">
    <source>
        <dbReference type="SAM" id="MobiDB-lite"/>
    </source>
</evidence>
<dbReference type="EMBL" id="WPIN01000012">
    <property type="protein sequence ID" value="MVM33668.1"/>
    <property type="molecule type" value="Genomic_DNA"/>
</dbReference>
<evidence type="ECO:0000313" key="2">
    <source>
        <dbReference type="EMBL" id="MVM33668.1"/>
    </source>
</evidence>
<dbReference type="PANTHER" id="PTHR37489:SF1">
    <property type="entry name" value="DUF3500 DOMAIN-CONTAINING PROTEIN"/>
    <property type="match status" value="1"/>
</dbReference>
<feature type="region of interest" description="Disordered" evidence="1">
    <location>
        <begin position="345"/>
        <end position="365"/>
    </location>
</feature>
<reference evidence="2 3" key="1">
    <citation type="submission" date="2019-12" db="EMBL/GenBank/DDBJ databases">
        <title>Spirosoma sp. HMF4905 genome sequencing and assembly.</title>
        <authorList>
            <person name="Kang H."/>
            <person name="Cha I."/>
            <person name="Kim H."/>
            <person name="Joh K."/>
        </authorList>
    </citation>
    <scope>NUCLEOTIDE SEQUENCE [LARGE SCALE GENOMIC DNA]</scope>
    <source>
        <strain evidence="2 3">HMF4905</strain>
    </source>
</reference>
<sequence>MKSLSLLYSTGLVALSLTVTLQSQYHAFSTNPIPGIPLARIEDDCSSAKGLARIVCLAEAFKATLSADQVATVQRTYSKTDAAKWSNFPEFSERPRRVGIQLGSLNEVQLKAAKTLLAAAMAQNVPNEGFDELEGNLAADEYLGKLINKTSTFNAGNYYLAFLGTPSATGLWELQFGGHHFAVANTYKDGKAIGLTPSFRGVEPIAPVTINGRTHQSMEQERQAFADMLGSLTNAEQTTAKLSATFRDILLGPGADGQFPTTKQGIKVGTLSATQKKLVLNAIKLYVNDLDPATVATVLTNYTTDLDNTYVAFSGSGTMSQPGDYVRIDGPRVWIEYSGQPSRDIPGTVHPHSVWRDHTSDYGGN</sequence>
<feature type="compositionally biased region" description="Basic and acidic residues" evidence="1">
    <location>
        <begin position="354"/>
        <end position="365"/>
    </location>
</feature>
<accession>A0A7K1SIW1</accession>
<dbReference type="InterPro" id="IPR021889">
    <property type="entry name" value="DUF3500"/>
</dbReference>
<dbReference type="Proteomes" id="UP000436006">
    <property type="component" value="Unassembled WGS sequence"/>
</dbReference>
<evidence type="ECO:0000313" key="3">
    <source>
        <dbReference type="Proteomes" id="UP000436006"/>
    </source>
</evidence>
<dbReference type="AlphaFoldDB" id="A0A7K1SIW1"/>
<name>A0A7K1SIW1_9BACT</name>